<accession>A0A2H0DTM3</accession>
<organism evidence="1 2">
    <name type="scientific">Candidatus Collierbacteria bacterium CG22_combo_CG10-13_8_21_14_all_43_12</name>
    <dbReference type="NCBI Taxonomy" id="1974537"/>
    <lineage>
        <taxon>Bacteria</taxon>
        <taxon>Candidatus Collieribacteriota</taxon>
    </lineage>
</organism>
<evidence type="ECO:0008006" key="3">
    <source>
        <dbReference type="Google" id="ProtNLM"/>
    </source>
</evidence>
<reference evidence="1 2" key="1">
    <citation type="submission" date="2017-09" db="EMBL/GenBank/DDBJ databases">
        <title>Depth-based differentiation of microbial function through sediment-hosted aquifers and enrichment of novel symbionts in the deep terrestrial subsurface.</title>
        <authorList>
            <person name="Probst A.J."/>
            <person name="Ladd B."/>
            <person name="Jarett J.K."/>
            <person name="Geller-Mcgrath D.E."/>
            <person name="Sieber C.M."/>
            <person name="Emerson J.B."/>
            <person name="Anantharaman K."/>
            <person name="Thomas B.C."/>
            <person name="Malmstrom R."/>
            <person name="Stieglmeier M."/>
            <person name="Klingl A."/>
            <person name="Woyke T."/>
            <person name="Ryan C.M."/>
            <person name="Banfield J.F."/>
        </authorList>
    </citation>
    <scope>NUCLEOTIDE SEQUENCE [LARGE SCALE GENOMIC DNA]</scope>
    <source>
        <strain evidence="1">CG22_combo_CG10-13_8_21_14_all_43_12</strain>
    </source>
</reference>
<sequence>MMSISLSKVVKFDISKHLPTSSAEKTNDLFFALVALHMADMEDKVLTKLTLQKALYSTTQLLSEKGYNFFNTHFYVNTLGPFSNLFYKYLEELQNANLIEIDKRDIFLTPKGNRVTSEIIDELSENREFQEVFKVLNSKVTAYADNPNLSITETHSQLIIDTTDSNKQKSINDLIIEIDPTAPFEKNSQFKYIELVNENKSEEIKVPPKILNELDSILAKVEDTDYEEAGDIRFLFN</sequence>
<proteinExistence type="predicted"/>
<comment type="caution">
    <text evidence="1">The sequence shown here is derived from an EMBL/GenBank/DDBJ whole genome shotgun (WGS) entry which is preliminary data.</text>
</comment>
<evidence type="ECO:0000313" key="2">
    <source>
        <dbReference type="Proteomes" id="UP000231136"/>
    </source>
</evidence>
<dbReference type="EMBL" id="PCTR01000128">
    <property type="protein sequence ID" value="PIP85421.1"/>
    <property type="molecule type" value="Genomic_DNA"/>
</dbReference>
<gene>
    <name evidence="1" type="ORF">COW83_04280</name>
</gene>
<evidence type="ECO:0000313" key="1">
    <source>
        <dbReference type="EMBL" id="PIP85421.1"/>
    </source>
</evidence>
<dbReference type="AlphaFoldDB" id="A0A2H0DTM3"/>
<protein>
    <recommendedName>
        <fullName evidence="3">Antitoxin SocA-like Panacea domain-containing protein</fullName>
    </recommendedName>
</protein>
<dbReference type="Proteomes" id="UP000231136">
    <property type="component" value="Unassembled WGS sequence"/>
</dbReference>
<name>A0A2H0DTM3_9BACT</name>